<keyword evidence="2" id="KW-1185">Reference proteome</keyword>
<accession>A0A919QHF6</accession>
<comment type="caution">
    <text evidence="1">The sequence shown here is derived from an EMBL/GenBank/DDBJ whole genome shotgun (WGS) entry which is preliminary data.</text>
</comment>
<gene>
    <name evidence="1" type="ORF">Aph01nite_71630</name>
</gene>
<evidence type="ECO:0000313" key="2">
    <source>
        <dbReference type="Proteomes" id="UP000640052"/>
    </source>
</evidence>
<dbReference type="RefSeq" id="WP_204045472.1">
    <property type="nucleotide sequence ID" value="NZ_BOOA01000097.1"/>
</dbReference>
<organism evidence="1 2">
    <name type="scientific">Acrocarpospora phusangensis</name>
    <dbReference type="NCBI Taxonomy" id="1070424"/>
    <lineage>
        <taxon>Bacteria</taxon>
        <taxon>Bacillati</taxon>
        <taxon>Actinomycetota</taxon>
        <taxon>Actinomycetes</taxon>
        <taxon>Streptosporangiales</taxon>
        <taxon>Streptosporangiaceae</taxon>
        <taxon>Acrocarpospora</taxon>
    </lineage>
</organism>
<dbReference type="AlphaFoldDB" id="A0A919QHF6"/>
<dbReference type="Proteomes" id="UP000640052">
    <property type="component" value="Unassembled WGS sequence"/>
</dbReference>
<evidence type="ECO:0000313" key="1">
    <source>
        <dbReference type="EMBL" id="GIH28853.1"/>
    </source>
</evidence>
<sequence>MRASYAAAVPEDVRTQMDPSSLSGRTSTWVTQGHLGLAATRIARLTSIPGPTSTWPAATGWPR</sequence>
<dbReference type="EMBL" id="BOOA01000097">
    <property type="protein sequence ID" value="GIH28853.1"/>
    <property type="molecule type" value="Genomic_DNA"/>
</dbReference>
<reference evidence="1" key="1">
    <citation type="submission" date="2021-01" db="EMBL/GenBank/DDBJ databases">
        <title>Whole genome shotgun sequence of Acrocarpospora phusangensis NBRC 108782.</title>
        <authorList>
            <person name="Komaki H."/>
            <person name="Tamura T."/>
        </authorList>
    </citation>
    <scope>NUCLEOTIDE SEQUENCE</scope>
    <source>
        <strain evidence="1">NBRC 108782</strain>
    </source>
</reference>
<protein>
    <submittedName>
        <fullName evidence="1">Uncharacterized protein</fullName>
    </submittedName>
</protein>
<proteinExistence type="predicted"/>
<name>A0A919QHF6_9ACTN</name>